<keyword evidence="2" id="KW-1185">Reference proteome</keyword>
<reference evidence="1" key="2">
    <citation type="submission" date="2025-09" db="UniProtKB">
        <authorList>
            <consortium name="EnsemblPlants"/>
        </authorList>
    </citation>
    <scope>IDENTIFICATION</scope>
</reference>
<sequence>MDRPQRRNPSSRPLKPPRPPGGPAFQPPPASRPAPEPSSPDGRPRKKVRFASEAGSHHIHARQDAYRGKAEKTKPQGSDAKTTEFKFFKKMWEQSGCRSHSFRQPHQNNAPSISKHKEGERTEPHNVTSHKKFPVQKVTPCPNQTCATPSNNAFSNEQVEVQASHSEHDNHDTPRLKPCDGAPTGHVFTPMIQTPFELAGISRNTEPRSGRMFSDKRRNLLKLASKTLAMESSELLQKRSEFFADIMQRLGASNIIRKHHKEPVRQREMAHRHTPSDPGVHFKNMLDYRGDFNSLNKLRSGKEPSFYANDESRQFLALPWVDKRGLPSFLDWENGLPCGDTEAHQCMPLPSAYTTNLSSSDWKRDTVHNQVSNFLLEDVQPRTKSKSASANEFGSNIQSEPYDHHGWDPMLSLTFTESVPNRLSFPCQIREQSVVPYALSNTPWQPELSRSLEHCTSRSVGPEGEDLTEAGLFGSSAAGLLSTFDQSHEKCTSSSFSDLRNGILDNSSFSGIANFHASESNSFMSNPDRGCLNSICSASDYPFEQGSKSFCDPAVHTSRLAETEAETELFDNSDTGLLQGMDLIPVAFTASSFSKYSGILDCHHDPKDRNSILPVGADDACLDSLSPYSEHPCEQNWENARDFSTELWSSSHHVQSHGSSLGAMFRFTSNGSICNDVEDDHSFTLVEANPRSGLFGTTSDLAFFGPCSTLGSIRETPMLSLDGVRW</sequence>
<protein>
    <submittedName>
        <fullName evidence="1">Uncharacterized protein</fullName>
    </submittedName>
</protein>
<dbReference type="EnsemblPlants" id="AVESA.00010b.r2.6CG1078820.1">
    <property type="protein sequence ID" value="AVESA.00010b.r2.6CG1078820.1.CDS"/>
    <property type="gene ID" value="AVESA.00010b.r2.6CG1078820"/>
</dbReference>
<reference evidence="1" key="1">
    <citation type="submission" date="2021-05" db="EMBL/GenBank/DDBJ databases">
        <authorList>
            <person name="Scholz U."/>
            <person name="Mascher M."/>
            <person name="Fiebig A."/>
        </authorList>
    </citation>
    <scope>NUCLEOTIDE SEQUENCE [LARGE SCALE GENOMIC DNA]</scope>
</reference>
<name>A0ACD5Z1D9_AVESA</name>
<accession>A0ACD5Z1D9</accession>
<proteinExistence type="predicted"/>
<dbReference type="Proteomes" id="UP001732700">
    <property type="component" value="Chromosome 6C"/>
</dbReference>
<evidence type="ECO:0000313" key="1">
    <source>
        <dbReference type="EnsemblPlants" id="AVESA.00010b.r2.6CG1078820.1.CDS"/>
    </source>
</evidence>
<organism evidence="1 2">
    <name type="scientific">Avena sativa</name>
    <name type="common">Oat</name>
    <dbReference type="NCBI Taxonomy" id="4498"/>
    <lineage>
        <taxon>Eukaryota</taxon>
        <taxon>Viridiplantae</taxon>
        <taxon>Streptophyta</taxon>
        <taxon>Embryophyta</taxon>
        <taxon>Tracheophyta</taxon>
        <taxon>Spermatophyta</taxon>
        <taxon>Magnoliopsida</taxon>
        <taxon>Liliopsida</taxon>
        <taxon>Poales</taxon>
        <taxon>Poaceae</taxon>
        <taxon>BOP clade</taxon>
        <taxon>Pooideae</taxon>
        <taxon>Poodae</taxon>
        <taxon>Poeae</taxon>
        <taxon>Poeae Chloroplast Group 1 (Aveneae type)</taxon>
        <taxon>Aveninae</taxon>
        <taxon>Avena</taxon>
    </lineage>
</organism>
<evidence type="ECO:0000313" key="2">
    <source>
        <dbReference type="Proteomes" id="UP001732700"/>
    </source>
</evidence>